<dbReference type="eggNOG" id="COG0355">
    <property type="taxonomic scope" value="Bacteria"/>
</dbReference>
<dbReference type="HOGENOM" id="CLU_084338_4_1_10"/>
<dbReference type="PANTHER" id="PTHR13822:SF10">
    <property type="entry name" value="ATP SYNTHASE EPSILON CHAIN, CHLOROPLASTIC"/>
    <property type="match status" value="1"/>
</dbReference>
<dbReference type="Pfam" id="PF02823">
    <property type="entry name" value="ATP-synt_DE_N"/>
    <property type="match status" value="1"/>
</dbReference>
<sequence length="77" mass="8292">MILRVISTEKILFDGAVDRVTLPGSCGPFTVLENHAPLISTLLRGEIVYVAEGKEVKIAVEGGIVEVRDNQIAVCLN</sequence>
<dbReference type="SUPFAM" id="SSF51344">
    <property type="entry name" value="Epsilon subunit of F1F0-ATP synthase N-terminal domain"/>
    <property type="match status" value="1"/>
</dbReference>
<dbReference type="EMBL" id="ADMC01000021">
    <property type="protein sequence ID" value="EHP47966.1"/>
    <property type="molecule type" value="Genomic_DNA"/>
</dbReference>
<evidence type="ECO:0000256" key="3">
    <source>
        <dbReference type="ARBA" id="ARBA00005712"/>
    </source>
</evidence>
<keyword evidence="6" id="KW-0472">Membrane</keyword>
<accession>H1DGI2</accession>
<protein>
    <submittedName>
        <fullName evidence="10">ATP synthase F1, epsilon subunit</fullName>
    </submittedName>
</protein>
<evidence type="ECO:0000256" key="4">
    <source>
        <dbReference type="ARBA" id="ARBA00022448"/>
    </source>
</evidence>
<dbReference type="InterPro" id="IPR036771">
    <property type="entry name" value="ATPsynth_dsu/esu_N"/>
</dbReference>
<dbReference type="Gene3D" id="2.60.15.10">
    <property type="entry name" value="F0F1 ATP synthase delta/epsilon subunit, N-terminal"/>
    <property type="match status" value="1"/>
</dbReference>
<keyword evidence="11" id="KW-1185">Reference proteome</keyword>
<evidence type="ECO:0000256" key="8">
    <source>
        <dbReference type="ARBA" id="ARBA00023310"/>
    </source>
</evidence>
<comment type="caution">
    <text evidence="10">The sequence shown here is derived from an EMBL/GenBank/DDBJ whole genome shotgun (WGS) entry which is preliminary data.</text>
</comment>
<evidence type="ECO:0000259" key="9">
    <source>
        <dbReference type="Pfam" id="PF02823"/>
    </source>
</evidence>
<evidence type="ECO:0000256" key="5">
    <source>
        <dbReference type="ARBA" id="ARBA00023065"/>
    </source>
</evidence>
<dbReference type="GeneID" id="98068941"/>
<keyword evidence="4" id="KW-0813">Transport</keyword>
<dbReference type="STRING" id="742817.HMPREF9449_01368"/>
<comment type="subcellular location">
    <subcellularLocation>
        <location evidence="2">Endomembrane system</location>
        <topology evidence="2">Peripheral membrane protein</topology>
    </subcellularLocation>
</comment>
<name>H1DGI2_9BACT</name>
<gene>
    <name evidence="10" type="ORF">HMPREF9449_01368</name>
</gene>
<keyword evidence="8" id="KW-0066">ATP synthesis</keyword>
<dbReference type="AlphaFoldDB" id="H1DGI2"/>
<proteinExistence type="inferred from homology"/>
<evidence type="ECO:0000313" key="11">
    <source>
        <dbReference type="Proteomes" id="UP000004892"/>
    </source>
</evidence>
<dbReference type="PATRIC" id="fig|742817.3.peg.1451"/>
<evidence type="ECO:0000256" key="1">
    <source>
        <dbReference type="ARBA" id="ARBA00003543"/>
    </source>
</evidence>
<evidence type="ECO:0000256" key="7">
    <source>
        <dbReference type="ARBA" id="ARBA00023196"/>
    </source>
</evidence>
<comment type="similarity">
    <text evidence="3">Belongs to the ATPase epsilon chain family.</text>
</comment>
<keyword evidence="5" id="KW-0406">Ion transport</keyword>
<dbReference type="RefSeq" id="WP_009136516.1">
    <property type="nucleotide sequence ID" value="NZ_JH594596.1"/>
</dbReference>
<evidence type="ECO:0000313" key="10">
    <source>
        <dbReference type="EMBL" id="EHP47966.1"/>
    </source>
</evidence>
<dbReference type="PANTHER" id="PTHR13822">
    <property type="entry name" value="ATP SYNTHASE DELTA/EPSILON CHAIN"/>
    <property type="match status" value="1"/>
</dbReference>
<organism evidence="10 11">
    <name type="scientific">Odoribacter laneus YIT 12061</name>
    <dbReference type="NCBI Taxonomy" id="742817"/>
    <lineage>
        <taxon>Bacteria</taxon>
        <taxon>Pseudomonadati</taxon>
        <taxon>Bacteroidota</taxon>
        <taxon>Bacteroidia</taxon>
        <taxon>Bacteroidales</taxon>
        <taxon>Odoribacteraceae</taxon>
        <taxon>Odoribacter</taxon>
    </lineage>
</organism>
<dbReference type="GO" id="GO:0012505">
    <property type="term" value="C:endomembrane system"/>
    <property type="evidence" value="ECO:0007669"/>
    <property type="project" value="UniProtKB-SubCell"/>
</dbReference>
<dbReference type="InterPro" id="IPR020546">
    <property type="entry name" value="ATP_synth_F1_dsu/esu_N"/>
</dbReference>
<evidence type="ECO:0000256" key="2">
    <source>
        <dbReference type="ARBA" id="ARBA00004184"/>
    </source>
</evidence>
<feature type="domain" description="ATP synthase F1 complex delta/epsilon subunit N-terminal" evidence="9">
    <location>
        <begin position="2"/>
        <end position="75"/>
    </location>
</feature>
<comment type="function">
    <text evidence="1">Produces ATP from ADP in the presence of a proton gradient across the membrane.</text>
</comment>
<dbReference type="CDD" id="cd12152">
    <property type="entry name" value="F1-ATPase_delta"/>
    <property type="match status" value="1"/>
</dbReference>
<dbReference type="GO" id="GO:0045259">
    <property type="term" value="C:proton-transporting ATP synthase complex"/>
    <property type="evidence" value="ECO:0007669"/>
    <property type="project" value="UniProtKB-KW"/>
</dbReference>
<dbReference type="GO" id="GO:0046933">
    <property type="term" value="F:proton-transporting ATP synthase activity, rotational mechanism"/>
    <property type="evidence" value="ECO:0007669"/>
    <property type="project" value="InterPro"/>
</dbReference>
<dbReference type="InterPro" id="IPR001469">
    <property type="entry name" value="ATP_synth_F1_dsu/esu"/>
</dbReference>
<dbReference type="Proteomes" id="UP000004892">
    <property type="component" value="Unassembled WGS sequence"/>
</dbReference>
<evidence type="ECO:0000256" key="6">
    <source>
        <dbReference type="ARBA" id="ARBA00023136"/>
    </source>
</evidence>
<keyword evidence="7" id="KW-0139">CF(1)</keyword>
<reference evidence="10 11" key="1">
    <citation type="submission" date="2012-01" db="EMBL/GenBank/DDBJ databases">
        <title>The Genome Sequence of Odoribacter laneus YIT 12061.</title>
        <authorList>
            <consortium name="The Broad Institute Genome Sequencing Platform"/>
            <person name="Earl A."/>
            <person name="Ward D."/>
            <person name="Feldgarden M."/>
            <person name="Gevers D."/>
            <person name="Morotomi M."/>
            <person name="Young S.K."/>
            <person name="Zeng Q."/>
            <person name="Gargeya S."/>
            <person name="Fitzgerald M."/>
            <person name="Haas B."/>
            <person name="Abouelleil A."/>
            <person name="Alvarado L."/>
            <person name="Arachchi H.M."/>
            <person name="Berlin A."/>
            <person name="Chapman S.B."/>
            <person name="Gearin G."/>
            <person name="Goldberg J."/>
            <person name="Griggs A."/>
            <person name="Gujja S."/>
            <person name="Hansen M."/>
            <person name="Heiman D."/>
            <person name="Howarth C."/>
            <person name="Larimer J."/>
            <person name="Lui A."/>
            <person name="MacDonald P.J.P."/>
            <person name="McCowen C."/>
            <person name="Montmayeur A."/>
            <person name="Murphy C."/>
            <person name="Neiman D."/>
            <person name="Pearson M."/>
            <person name="Priest M."/>
            <person name="Roberts A."/>
            <person name="Saif S."/>
            <person name="Shea T."/>
            <person name="Sisk P."/>
            <person name="Stolte C."/>
            <person name="Sykes S."/>
            <person name="Wortman J."/>
            <person name="Nusbaum C."/>
            <person name="Birren B."/>
        </authorList>
    </citation>
    <scope>NUCLEOTIDE SEQUENCE [LARGE SCALE GENOMIC DNA]</scope>
    <source>
        <strain evidence="10 11">YIT 12061</strain>
    </source>
</reference>